<keyword evidence="2" id="KW-1185">Reference proteome</keyword>
<accession>A0ABW4C431</accession>
<sequence length="72" mass="8317">MLTMDDPWLQRDNTSIYVGDELRMVTKNGYPRQFSILDNYVEAGIIKPLTNVEKISINYRRGSMMVPSMMNG</sequence>
<evidence type="ECO:0000313" key="1">
    <source>
        <dbReference type="EMBL" id="MFD1421592.1"/>
    </source>
</evidence>
<protein>
    <submittedName>
        <fullName evidence="1">Uncharacterized protein</fullName>
    </submittedName>
</protein>
<comment type="caution">
    <text evidence="1">The sequence shown here is derived from an EMBL/GenBank/DDBJ whole genome shotgun (WGS) entry which is preliminary data.</text>
</comment>
<organism evidence="1 2">
    <name type="scientific">Lactiplantibacillus songbeiensis</name>
    <dbReference type="NCBI Taxonomy" id="2559920"/>
    <lineage>
        <taxon>Bacteria</taxon>
        <taxon>Bacillati</taxon>
        <taxon>Bacillota</taxon>
        <taxon>Bacilli</taxon>
        <taxon>Lactobacillales</taxon>
        <taxon>Lactobacillaceae</taxon>
        <taxon>Lactiplantibacillus</taxon>
    </lineage>
</organism>
<gene>
    <name evidence="1" type="ORF">ACFQ5L_11650</name>
</gene>
<name>A0ABW4C431_9LACO</name>
<reference evidence="2" key="1">
    <citation type="journal article" date="2019" name="Int. J. Syst. Evol. Microbiol.">
        <title>The Global Catalogue of Microorganisms (GCM) 10K type strain sequencing project: providing services to taxonomists for standard genome sequencing and annotation.</title>
        <authorList>
            <consortium name="The Broad Institute Genomics Platform"/>
            <consortium name="The Broad Institute Genome Sequencing Center for Infectious Disease"/>
            <person name="Wu L."/>
            <person name="Ma J."/>
        </authorList>
    </citation>
    <scope>NUCLEOTIDE SEQUENCE [LARGE SCALE GENOMIC DNA]</scope>
    <source>
        <strain evidence="2">CCM 8931</strain>
    </source>
</reference>
<evidence type="ECO:0000313" key="2">
    <source>
        <dbReference type="Proteomes" id="UP001597188"/>
    </source>
</evidence>
<proteinExistence type="predicted"/>
<dbReference type="EMBL" id="JBHTOJ010000043">
    <property type="protein sequence ID" value="MFD1421592.1"/>
    <property type="molecule type" value="Genomic_DNA"/>
</dbReference>
<dbReference type="Proteomes" id="UP001597188">
    <property type="component" value="Unassembled WGS sequence"/>
</dbReference>
<dbReference type="RefSeq" id="WP_137635753.1">
    <property type="nucleotide sequence ID" value="NZ_BJDL01000026.1"/>
</dbReference>